<dbReference type="STRING" id="1076935.U4LK77"/>
<evidence type="ECO:0000313" key="3">
    <source>
        <dbReference type="EMBL" id="CCX13096.1"/>
    </source>
</evidence>
<keyword evidence="2" id="KW-0472">Membrane</keyword>
<name>U4LK77_PYROM</name>
<feature type="transmembrane region" description="Helical" evidence="2">
    <location>
        <begin position="32"/>
        <end position="53"/>
    </location>
</feature>
<evidence type="ECO:0000256" key="1">
    <source>
        <dbReference type="SAM" id="MobiDB-lite"/>
    </source>
</evidence>
<dbReference type="Pfam" id="PF01501">
    <property type="entry name" value="Glyco_transf_8"/>
    <property type="match status" value="1"/>
</dbReference>
<organism evidence="3 4">
    <name type="scientific">Pyronema omphalodes (strain CBS 100304)</name>
    <name type="common">Pyronema confluens</name>
    <dbReference type="NCBI Taxonomy" id="1076935"/>
    <lineage>
        <taxon>Eukaryota</taxon>
        <taxon>Fungi</taxon>
        <taxon>Dikarya</taxon>
        <taxon>Ascomycota</taxon>
        <taxon>Pezizomycotina</taxon>
        <taxon>Pezizomycetes</taxon>
        <taxon>Pezizales</taxon>
        <taxon>Pyronemataceae</taxon>
        <taxon>Pyronema</taxon>
    </lineage>
</organism>
<keyword evidence="4" id="KW-1185">Reference proteome</keyword>
<gene>
    <name evidence="3" type="ORF">PCON_12689</name>
</gene>
<dbReference type="Gene3D" id="3.90.550.10">
    <property type="entry name" value="Spore Coat Polysaccharide Biosynthesis Protein SpsA, Chain A"/>
    <property type="match status" value="1"/>
</dbReference>
<dbReference type="InterPro" id="IPR050587">
    <property type="entry name" value="GNT1/Glycosyltrans_8"/>
</dbReference>
<evidence type="ECO:0000256" key="2">
    <source>
        <dbReference type="SAM" id="Phobius"/>
    </source>
</evidence>
<reference evidence="3 4" key="1">
    <citation type="journal article" date="2013" name="PLoS Genet.">
        <title>The genome and development-dependent transcriptomes of Pyronema confluens: a window into fungal evolution.</title>
        <authorList>
            <person name="Traeger S."/>
            <person name="Altegoer F."/>
            <person name="Freitag M."/>
            <person name="Gabaldon T."/>
            <person name="Kempken F."/>
            <person name="Kumar A."/>
            <person name="Marcet-Houben M."/>
            <person name="Poggeler S."/>
            <person name="Stajich J.E."/>
            <person name="Nowrousian M."/>
        </authorList>
    </citation>
    <scope>NUCLEOTIDE SEQUENCE [LARGE SCALE GENOMIC DNA]</scope>
    <source>
        <strain evidence="4">CBS 100304</strain>
        <tissue evidence="3">Vegetative mycelium</tissue>
    </source>
</reference>
<dbReference type="OrthoDB" id="2014201at2759"/>
<dbReference type="OMA" id="HVCVCNL"/>
<feature type="region of interest" description="Disordered" evidence="1">
    <location>
        <begin position="1"/>
        <end position="26"/>
    </location>
</feature>
<proteinExistence type="predicted"/>
<dbReference type="InterPro" id="IPR029044">
    <property type="entry name" value="Nucleotide-diphossugar_trans"/>
</dbReference>
<dbReference type="Proteomes" id="UP000018144">
    <property type="component" value="Unassembled WGS sequence"/>
</dbReference>
<keyword evidence="2" id="KW-0812">Transmembrane</keyword>
<dbReference type="CDD" id="cd02537">
    <property type="entry name" value="GT8_Glycogenin"/>
    <property type="match status" value="1"/>
</dbReference>
<dbReference type="AlphaFoldDB" id="U4LK77"/>
<sequence>MSTASSLPPGPPYSLPSSPLDSSNDDDKKPGAWIVLLTQASYLPGVIILGYSLRKVKSKYPLVAAVTPSLPEDCREALIDCGIKIKEIAPLKPKDEVTVVAERFEDTWSKLAVFGFEGYKRAVLIDADMLVLKNMDHLMDLPLPKDWIAANHACVCNLDRDSWAPEDWREENCAYTPMVHPDALENPTQVTPSSIRTHTLLNSGLVVFTPSKVVLDQMLDFLATSPLVQDFSFPDQDFLAHFYKDKWMPIGWQYNAIKTARYWHPKMWNDDAVVNVHYICDKPWNVGKKRGTDDEVTHKWWWDHFDEWRNLMVGYKERRSVNIVEKYASDEHQG</sequence>
<dbReference type="PANTHER" id="PTHR11183">
    <property type="entry name" value="GLYCOGENIN SUBFAMILY MEMBER"/>
    <property type="match status" value="1"/>
</dbReference>
<dbReference type="GO" id="GO:0016757">
    <property type="term" value="F:glycosyltransferase activity"/>
    <property type="evidence" value="ECO:0007669"/>
    <property type="project" value="InterPro"/>
</dbReference>
<dbReference type="InterPro" id="IPR002495">
    <property type="entry name" value="Glyco_trans_8"/>
</dbReference>
<dbReference type="eggNOG" id="KOG1950">
    <property type="taxonomic scope" value="Eukaryota"/>
</dbReference>
<protein>
    <submittedName>
        <fullName evidence="3">Similar to Uncharacterized protein R707 acc. no. Q5UNW1</fullName>
    </submittedName>
</protein>
<dbReference type="EMBL" id="HF935778">
    <property type="protein sequence ID" value="CCX13096.1"/>
    <property type="molecule type" value="Genomic_DNA"/>
</dbReference>
<keyword evidence="2" id="KW-1133">Transmembrane helix</keyword>
<dbReference type="SUPFAM" id="SSF53448">
    <property type="entry name" value="Nucleotide-diphospho-sugar transferases"/>
    <property type="match status" value="1"/>
</dbReference>
<evidence type="ECO:0000313" key="4">
    <source>
        <dbReference type="Proteomes" id="UP000018144"/>
    </source>
</evidence>
<accession>U4LK77</accession>